<organism evidence="6 7">
    <name type="scientific">Trifolium subterraneum</name>
    <name type="common">Subterranean clover</name>
    <dbReference type="NCBI Taxonomy" id="3900"/>
    <lineage>
        <taxon>Eukaryota</taxon>
        <taxon>Viridiplantae</taxon>
        <taxon>Streptophyta</taxon>
        <taxon>Embryophyta</taxon>
        <taxon>Tracheophyta</taxon>
        <taxon>Spermatophyta</taxon>
        <taxon>Magnoliopsida</taxon>
        <taxon>eudicotyledons</taxon>
        <taxon>Gunneridae</taxon>
        <taxon>Pentapetalae</taxon>
        <taxon>rosids</taxon>
        <taxon>fabids</taxon>
        <taxon>Fabales</taxon>
        <taxon>Fabaceae</taxon>
        <taxon>Papilionoideae</taxon>
        <taxon>50 kb inversion clade</taxon>
        <taxon>NPAAA clade</taxon>
        <taxon>Hologalegina</taxon>
        <taxon>IRL clade</taxon>
        <taxon>Trifolieae</taxon>
        <taxon>Trifolium</taxon>
    </lineage>
</organism>
<dbReference type="FunFam" id="3.30.200.20:FF:000021">
    <property type="entry name" value="probable serine/threonine-protein kinase At1g54610"/>
    <property type="match status" value="1"/>
</dbReference>
<dbReference type="OrthoDB" id="1732493at2759"/>
<dbReference type="PANTHER" id="PTHR24056">
    <property type="entry name" value="CELL DIVISION PROTEIN KINASE"/>
    <property type="match status" value="1"/>
</dbReference>
<evidence type="ECO:0000256" key="3">
    <source>
        <dbReference type="PROSITE-ProRule" id="PRU10141"/>
    </source>
</evidence>
<feature type="domain" description="Protein kinase" evidence="5">
    <location>
        <begin position="75"/>
        <end position="245"/>
    </location>
</feature>
<feature type="compositionally biased region" description="Basic and acidic residues" evidence="4">
    <location>
        <begin position="51"/>
        <end position="68"/>
    </location>
</feature>
<reference evidence="7" key="1">
    <citation type="journal article" date="2017" name="Front. Plant Sci.">
        <title>Climate Clever Clovers: New Paradigm to Reduce the Environmental Footprint of Ruminants by Breeding Low Methanogenic Forages Utilizing Haplotype Variation.</title>
        <authorList>
            <person name="Kaur P."/>
            <person name="Appels R."/>
            <person name="Bayer P.E."/>
            <person name="Keeble-Gagnere G."/>
            <person name="Wang J."/>
            <person name="Hirakawa H."/>
            <person name="Shirasawa K."/>
            <person name="Vercoe P."/>
            <person name="Stefanova K."/>
            <person name="Durmic Z."/>
            <person name="Nichols P."/>
            <person name="Revell C."/>
            <person name="Isobe S.N."/>
            <person name="Edwards D."/>
            <person name="Erskine W."/>
        </authorList>
    </citation>
    <scope>NUCLEOTIDE SEQUENCE [LARGE SCALE GENOMIC DNA]</scope>
    <source>
        <strain evidence="7">cv. Daliak</strain>
    </source>
</reference>
<evidence type="ECO:0000256" key="2">
    <source>
        <dbReference type="ARBA" id="ARBA00022840"/>
    </source>
</evidence>
<protein>
    <recommendedName>
        <fullName evidence="5">Protein kinase domain-containing protein</fullName>
    </recommendedName>
</protein>
<dbReference type="PANTHER" id="PTHR24056:SF425">
    <property type="entry name" value="PROTEIN KINASE DOMAIN-CONTAINING PROTEIN"/>
    <property type="match status" value="1"/>
</dbReference>
<dbReference type="PROSITE" id="PS00107">
    <property type="entry name" value="PROTEIN_KINASE_ATP"/>
    <property type="match status" value="1"/>
</dbReference>
<evidence type="ECO:0000313" key="6">
    <source>
        <dbReference type="EMBL" id="GAU13316.1"/>
    </source>
</evidence>
<name>A0A2Z6LHF9_TRISU</name>
<dbReference type="Gene3D" id="3.30.200.20">
    <property type="entry name" value="Phosphorylase Kinase, domain 1"/>
    <property type="match status" value="1"/>
</dbReference>
<dbReference type="GO" id="GO:0005524">
    <property type="term" value="F:ATP binding"/>
    <property type="evidence" value="ECO:0007669"/>
    <property type="project" value="UniProtKB-UniRule"/>
</dbReference>
<dbReference type="SUPFAM" id="SSF56112">
    <property type="entry name" value="Protein kinase-like (PK-like)"/>
    <property type="match status" value="1"/>
</dbReference>
<dbReference type="InterPro" id="IPR017441">
    <property type="entry name" value="Protein_kinase_ATP_BS"/>
</dbReference>
<evidence type="ECO:0000256" key="1">
    <source>
        <dbReference type="ARBA" id="ARBA00022741"/>
    </source>
</evidence>
<gene>
    <name evidence="6" type="ORF">TSUD_42700</name>
</gene>
<dbReference type="InterPro" id="IPR011009">
    <property type="entry name" value="Kinase-like_dom_sf"/>
</dbReference>
<evidence type="ECO:0000256" key="4">
    <source>
        <dbReference type="SAM" id="MobiDB-lite"/>
    </source>
</evidence>
<keyword evidence="1 3" id="KW-0547">Nucleotide-binding</keyword>
<dbReference type="EMBL" id="DF973135">
    <property type="protein sequence ID" value="GAU13316.1"/>
    <property type="molecule type" value="Genomic_DNA"/>
</dbReference>
<dbReference type="GO" id="GO:0032968">
    <property type="term" value="P:positive regulation of transcription elongation by RNA polymerase II"/>
    <property type="evidence" value="ECO:0007669"/>
    <property type="project" value="TreeGrafter"/>
</dbReference>
<keyword evidence="7" id="KW-1185">Reference proteome</keyword>
<feature type="compositionally biased region" description="Polar residues" evidence="4">
    <location>
        <begin position="226"/>
        <end position="245"/>
    </location>
</feature>
<evidence type="ECO:0000259" key="5">
    <source>
        <dbReference type="PROSITE" id="PS50011"/>
    </source>
</evidence>
<feature type="region of interest" description="Disordered" evidence="4">
    <location>
        <begin position="224"/>
        <end position="245"/>
    </location>
</feature>
<dbReference type="SMART" id="SM00220">
    <property type="entry name" value="S_TKc"/>
    <property type="match status" value="1"/>
</dbReference>
<dbReference type="Pfam" id="PF00069">
    <property type="entry name" value="Pkinase"/>
    <property type="match status" value="1"/>
</dbReference>
<dbReference type="InterPro" id="IPR000719">
    <property type="entry name" value="Prot_kinase_dom"/>
</dbReference>
<dbReference type="PROSITE" id="PS50011">
    <property type="entry name" value="PROTEIN_KINASE_DOM"/>
    <property type="match status" value="1"/>
</dbReference>
<keyword evidence="2 3" id="KW-0067">ATP-binding</keyword>
<dbReference type="GO" id="GO:0005634">
    <property type="term" value="C:nucleus"/>
    <property type="evidence" value="ECO:0007669"/>
    <property type="project" value="TreeGrafter"/>
</dbReference>
<dbReference type="InterPro" id="IPR050108">
    <property type="entry name" value="CDK"/>
</dbReference>
<dbReference type="GO" id="GO:0008353">
    <property type="term" value="F:RNA polymerase II CTD heptapeptide repeat kinase activity"/>
    <property type="evidence" value="ECO:0007669"/>
    <property type="project" value="TreeGrafter"/>
</dbReference>
<evidence type="ECO:0000313" key="7">
    <source>
        <dbReference type="Proteomes" id="UP000242715"/>
    </source>
</evidence>
<accession>A0A2Z6LHF9</accession>
<proteinExistence type="predicted"/>
<feature type="binding site" evidence="3">
    <location>
        <position position="104"/>
    </location>
    <ligand>
        <name>ATP</name>
        <dbReference type="ChEBI" id="CHEBI:30616"/>
    </ligand>
</feature>
<dbReference type="GO" id="GO:0000307">
    <property type="term" value="C:cyclin-dependent protein kinase holoenzyme complex"/>
    <property type="evidence" value="ECO:0007669"/>
    <property type="project" value="TreeGrafter"/>
</dbReference>
<feature type="region of interest" description="Disordered" evidence="4">
    <location>
        <begin position="46"/>
        <end position="68"/>
    </location>
</feature>
<dbReference type="AlphaFoldDB" id="A0A2Z6LHF9"/>
<feature type="region of interest" description="Disordered" evidence="4">
    <location>
        <begin position="1"/>
        <end position="28"/>
    </location>
</feature>
<dbReference type="Proteomes" id="UP000242715">
    <property type="component" value="Unassembled WGS sequence"/>
</dbReference>
<sequence>MENGYVPSSDFVAHRRSTGGQTKTTHLENKKTKDVIIDRHVYQKQPRKHKVVDGKSGKGKRDGDLKDSKKQLNKCFEDEMVGQGTYSNVYKALDRETGDIVALKKVRFNTSEPESIKFMAREITILQRLDHPNVVKLKGLATSRMQYSIYLVFDFMPTDLSRIITRPDERLTEPQFFVTSPLACDLSGLPTIYKEDDENIQAKEQIKYINSKIRRSRTFMERRKNLSSNKPIEPTLSSKEVSINY</sequence>